<gene>
    <name evidence="1" type="ORF">SK128_001298</name>
</gene>
<protein>
    <submittedName>
        <fullName evidence="1">Uncharacterized protein</fullName>
    </submittedName>
</protein>
<organism evidence="1 2">
    <name type="scientific">Halocaridina rubra</name>
    <name type="common">Hawaiian red shrimp</name>
    <dbReference type="NCBI Taxonomy" id="373956"/>
    <lineage>
        <taxon>Eukaryota</taxon>
        <taxon>Metazoa</taxon>
        <taxon>Ecdysozoa</taxon>
        <taxon>Arthropoda</taxon>
        <taxon>Crustacea</taxon>
        <taxon>Multicrustacea</taxon>
        <taxon>Malacostraca</taxon>
        <taxon>Eumalacostraca</taxon>
        <taxon>Eucarida</taxon>
        <taxon>Decapoda</taxon>
        <taxon>Pleocyemata</taxon>
        <taxon>Caridea</taxon>
        <taxon>Atyoidea</taxon>
        <taxon>Atyidae</taxon>
        <taxon>Halocaridina</taxon>
    </lineage>
</organism>
<accession>A0AAN8ZXE2</accession>
<sequence>MKHNSLALFQFFKAGTCVMRSRGGYDTQETESDISDTLIPSVLAELTGLPLKGQAFLPSLSPNGLGEI</sequence>
<proteinExistence type="predicted"/>
<comment type="caution">
    <text evidence="1">The sequence shown here is derived from an EMBL/GenBank/DDBJ whole genome shotgun (WGS) entry which is preliminary data.</text>
</comment>
<dbReference type="Proteomes" id="UP001381693">
    <property type="component" value="Unassembled WGS sequence"/>
</dbReference>
<reference evidence="1 2" key="1">
    <citation type="submission" date="2023-11" db="EMBL/GenBank/DDBJ databases">
        <title>Halocaridina rubra genome assembly.</title>
        <authorList>
            <person name="Smith C."/>
        </authorList>
    </citation>
    <scope>NUCLEOTIDE SEQUENCE [LARGE SCALE GENOMIC DNA]</scope>
    <source>
        <strain evidence="1">EP-1</strain>
        <tissue evidence="1">Whole</tissue>
    </source>
</reference>
<name>A0AAN8ZXE2_HALRR</name>
<evidence type="ECO:0000313" key="2">
    <source>
        <dbReference type="Proteomes" id="UP001381693"/>
    </source>
</evidence>
<dbReference type="AlphaFoldDB" id="A0AAN8ZXE2"/>
<dbReference type="EMBL" id="JAXCGZ010018871">
    <property type="protein sequence ID" value="KAK7067343.1"/>
    <property type="molecule type" value="Genomic_DNA"/>
</dbReference>
<keyword evidence="2" id="KW-1185">Reference proteome</keyword>
<evidence type="ECO:0000313" key="1">
    <source>
        <dbReference type="EMBL" id="KAK7067343.1"/>
    </source>
</evidence>